<evidence type="ECO:0000256" key="6">
    <source>
        <dbReference type="ARBA" id="ARBA00022552"/>
    </source>
</evidence>
<comment type="similarity">
    <text evidence="3">Belongs to the ribonuclease III family.</text>
</comment>
<comment type="subunit">
    <text evidence="4 15">Homodimer.</text>
</comment>
<evidence type="ECO:0000256" key="5">
    <source>
        <dbReference type="ARBA" id="ARBA00022490"/>
    </source>
</evidence>
<evidence type="ECO:0000256" key="12">
    <source>
        <dbReference type="ARBA" id="ARBA00022801"/>
    </source>
</evidence>
<dbReference type="CDD" id="cd10845">
    <property type="entry name" value="DSRM_RNAse_III_family"/>
    <property type="match status" value="1"/>
</dbReference>
<evidence type="ECO:0000256" key="2">
    <source>
        <dbReference type="ARBA" id="ARBA00004496"/>
    </source>
</evidence>
<evidence type="ECO:0000256" key="1">
    <source>
        <dbReference type="ARBA" id="ARBA00000109"/>
    </source>
</evidence>
<evidence type="ECO:0000256" key="15">
    <source>
        <dbReference type="HAMAP-Rule" id="MF_00104"/>
    </source>
</evidence>
<keyword evidence="8 15" id="KW-0819">tRNA processing</keyword>
<dbReference type="InterPro" id="IPR011907">
    <property type="entry name" value="RNase_III"/>
</dbReference>
<dbReference type="SMART" id="SM00358">
    <property type="entry name" value="DSRM"/>
    <property type="match status" value="1"/>
</dbReference>
<evidence type="ECO:0000256" key="10">
    <source>
        <dbReference type="ARBA" id="ARBA00022723"/>
    </source>
</evidence>
<evidence type="ECO:0000256" key="13">
    <source>
        <dbReference type="ARBA" id="ARBA00022842"/>
    </source>
</evidence>
<keyword evidence="5 15" id="KW-0963">Cytoplasm</keyword>
<keyword evidence="9 15" id="KW-0540">Nuclease</keyword>
<dbReference type="FunFam" id="3.30.160.20:FF:000003">
    <property type="entry name" value="Ribonuclease 3"/>
    <property type="match status" value="1"/>
</dbReference>
<name>A0A7C1XPA6_THERO</name>
<dbReference type="EMBL" id="DSJL01000011">
    <property type="protein sequence ID" value="HEF65690.1"/>
    <property type="molecule type" value="Genomic_DNA"/>
</dbReference>
<keyword evidence="14 15" id="KW-0694">RNA-binding</keyword>
<dbReference type="GO" id="GO:0003725">
    <property type="term" value="F:double-stranded RNA binding"/>
    <property type="evidence" value="ECO:0007669"/>
    <property type="project" value="TreeGrafter"/>
</dbReference>
<dbReference type="NCBIfam" id="TIGR02191">
    <property type="entry name" value="RNaseIII"/>
    <property type="match status" value="1"/>
</dbReference>
<dbReference type="GO" id="GO:0046872">
    <property type="term" value="F:metal ion binding"/>
    <property type="evidence" value="ECO:0007669"/>
    <property type="project" value="UniProtKB-KW"/>
</dbReference>
<evidence type="ECO:0000256" key="11">
    <source>
        <dbReference type="ARBA" id="ARBA00022759"/>
    </source>
</evidence>
<protein>
    <recommendedName>
        <fullName evidence="15">Ribonuclease 3</fullName>
        <ecNumber evidence="15">3.1.26.3</ecNumber>
    </recommendedName>
    <alternativeName>
        <fullName evidence="15">Ribonuclease III</fullName>
        <shortName evidence="15">RNase III</shortName>
    </alternativeName>
</protein>
<dbReference type="AlphaFoldDB" id="A0A7C1XPA6"/>
<dbReference type="CDD" id="cd00593">
    <property type="entry name" value="RIBOc"/>
    <property type="match status" value="1"/>
</dbReference>
<comment type="subcellular location">
    <subcellularLocation>
        <location evidence="2 15">Cytoplasm</location>
    </subcellularLocation>
</comment>
<dbReference type="InterPro" id="IPR014720">
    <property type="entry name" value="dsRBD_dom"/>
</dbReference>
<dbReference type="InterPro" id="IPR036389">
    <property type="entry name" value="RNase_III_sf"/>
</dbReference>
<dbReference type="GO" id="GO:0006364">
    <property type="term" value="P:rRNA processing"/>
    <property type="evidence" value="ECO:0007669"/>
    <property type="project" value="UniProtKB-UniRule"/>
</dbReference>
<feature type="active site" evidence="15">
    <location>
        <position position="141"/>
    </location>
</feature>
<evidence type="ECO:0000256" key="9">
    <source>
        <dbReference type="ARBA" id="ARBA00022722"/>
    </source>
</evidence>
<comment type="cofactor">
    <cofactor evidence="15">
        <name>Mg(2+)</name>
        <dbReference type="ChEBI" id="CHEBI:18420"/>
    </cofactor>
</comment>
<dbReference type="HAMAP" id="MF_00104">
    <property type="entry name" value="RNase_III"/>
    <property type="match status" value="1"/>
</dbReference>
<dbReference type="GO" id="GO:0019843">
    <property type="term" value="F:rRNA binding"/>
    <property type="evidence" value="ECO:0007669"/>
    <property type="project" value="UniProtKB-KW"/>
</dbReference>
<dbReference type="GO" id="GO:0004525">
    <property type="term" value="F:ribonuclease III activity"/>
    <property type="evidence" value="ECO:0007669"/>
    <property type="project" value="UniProtKB-UniRule"/>
</dbReference>
<sequence length="252" mass="28527">MGEHETARAEAPARDERLERAMESLGIRFRRPHLLRQALTHLSYVHERSRSLRTAVEEANERLEFLGDAVLELVVSEFLYRRFPHASEGELTAYRAALVRTPTLARWARRLGLESLLYLGRGEEPRPGRPVRERILAGAFEAVLAAIYLDRGIRAARAFLQRLLVEEAEGLIVLGQDENYKGRLQELTQERLHITPVYRTIAVTGPAHQRTFTAEVLIGERPYGVGHGPSKRAAEQEAARRALERLRAEGIG</sequence>
<dbReference type="Gene3D" id="1.10.1520.10">
    <property type="entry name" value="Ribonuclease III domain"/>
    <property type="match status" value="1"/>
</dbReference>
<proteinExistence type="inferred from homology"/>
<gene>
    <name evidence="15 16" type="primary">rnc</name>
    <name evidence="16" type="ORF">ENP47_08850</name>
</gene>
<evidence type="ECO:0000256" key="4">
    <source>
        <dbReference type="ARBA" id="ARBA00011738"/>
    </source>
</evidence>
<dbReference type="SUPFAM" id="SSF54768">
    <property type="entry name" value="dsRNA-binding domain-like"/>
    <property type="match status" value="1"/>
</dbReference>
<dbReference type="GO" id="GO:0010468">
    <property type="term" value="P:regulation of gene expression"/>
    <property type="evidence" value="ECO:0007669"/>
    <property type="project" value="TreeGrafter"/>
</dbReference>
<dbReference type="SUPFAM" id="SSF69065">
    <property type="entry name" value="RNase III domain-like"/>
    <property type="match status" value="1"/>
</dbReference>
<comment type="caution">
    <text evidence="15">Lacks conserved residue(s) required for the propagation of feature annotation.</text>
</comment>
<comment type="catalytic activity">
    <reaction evidence="1 15">
        <text>Endonucleolytic cleavage to 5'-phosphomonoester.</text>
        <dbReference type="EC" id="3.1.26.3"/>
    </reaction>
</comment>
<feature type="binding site" evidence="15">
    <location>
        <position position="64"/>
    </location>
    <ligand>
        <name>Mg(2+)</name>
        <dbReference type="ChEBI" id="CHEBI:18420"/>
    </ligand>
</feature>
<evidence type="ECO:0000256" key="3">
    <source>
        <dbReference type="ARBA" id="ARBA00010183"/>
    </source>
</evidence>
<comment type="function">
    <text evidence="15">Digests double-stranded RNA. Involved in the processing of primary rRNA transcript to yield the immediate precursors to the large and small rRNAs (23S and 16S). Processes some mRNAs, and tRNAs when they are encoded in the rRNA operon. Processes pre-crRNA and tracrRNA of type II CRISPR loci if present in the organism.</text>
</comment>
<feature type="binding site" evidence="15">
    <location>
        <position position="141"/>
    </location>
    <ligand>
        <name>Mg(2+)</name>
        <dbReference type="ChEBI" id="CHEBI:18420"/>
    </ligand>
</feature>
<dbReference type="GO" id="GO:0008033">
    <property type="term" value="P:tRNA processing"/>
    <property type="evidence" value="ECO:0007669"/>
    <property type="project" value="UniProtKB-KW"/>
</dbReference>
<dbReference type="GO" id="GO:0042802">
    <property type="term" value="F:identical protein binding"/>
    <property type="evidence" value="ECO:0007669"/>
    <property type="project" value="UniProtKB-ARBA"/>
</dbReference>
<keyword evidence="15" id="KW-0699">rRNA-binding</keyword>
<dbReference type="FunFam" id="1.10.1520.10:FF:000001">
    <property type="entry name" value="Ribonuclease 3"/>
    <property type="match status" value="1"/>
</dbReference>
<evidence type="ECO:0000256" key="14">
    <source>
        <dbReference type="ARBA" id="ARBA00022884"/>
    </source>
</evidence>
<keyword evidence="13 15" id="KW-0460">Magnesium</keyword>
<dbReference type="Pfam" id="PF14622">
    <property type="entry name" value="Ribonucleas_3_3"/>
    <property type="match status" value="1"/>
</dbReference>
<reference evidence="16" key="1">
    <citation type="journal article" date="2020" name="mSystems">
        <title>Genome- and Community-Level Interaction Insights into Carbon Utilization and Element Cycling Functions of Hydrothermarchaeota in Hydrothermal Sediment.</title>
        <authorList>
            <person name="Zhou Z."/>
            <person name="Liu Y."/>
            <person name="Xu W."/>
            <person name="Pan J."/>
            <person name="Luo Z.H."/>
            <person name="Li M."/>
        </authorList>
    </citation>
    <scope>NUCLEOTIDE SEQUENCE [LARGE SCALE GENOMIC DNA]</scope>
    <source>
        <strain evidence="16">SpSt-222</strain>
    </source>
</reference>
<dbReference type="InterPro" id="IPR000999">
    <property type="entry name" value="RNase_III_dom"/>
</dbReference>
<keyword evidence="6 15" id="KW-0698">rRNA processing</keyword>
<dbReference type="Pfam" id="PF00035">
    <property type="entry name" value="dsrm"/>
    <property type="match status" value="1"/>
</dbReference>
<dbReference type="PROSITE" id="PS50137">
    <property type="entry name" value="DS_RBD"/>
    <property type="match status" value="1"/>
</dbReference>
<dbReference type="PANTHER" id="PTHR11207:SF0">
    <property type="entry name" value="RIBONUCLEASE 3"/>
    <property type="match status" value="1"/>
</dbReference>
<dbReference type="Gene3D" id="3.30.160.20">
    <property type="match status" value="1"/>
</dbReference>
<feature type="active site" evidence="15">
    <location>
        <position position="68"/>
    </location>
</feature>
<dbReference type="EC" id="3.1.26.3" evidence="15"/>
<evidence type="ECO:0000313" key="16">
    <source>
        <dbReference type="EMBL" id="HEF65690.1"/>
    </source>
</evidence>
<dbReference type="PANTHER" id="PTHR11207">
    <property type="entry name" value="RIBONUCLEASE III"/>
    <property type="match status" value="1"/>
</dbReference>
<accession>A0A7C1XPA6</accession>
<dbReference type="PROSITE" id="PS00517">
    <property type="entry name" value="RNASE_3_1"/>
    <property type="match status" value="1"/>
</dbReference>
<keyword evidence="12 15" id="KW-0378">Hydrolase</keyword>
<keyword evidence="11 15" id="KW-0255">Endonuclease</keyword>
<keyword evidence="10 15" id="KW-0479">Metal-binding</keyword>
<dbReference type="PROSITE" id="PS50142">
    <property type="entry name" value="RNASE_3_2"/>
    <property type="match status" value="1"/>
</dbReference>
<dbReference type="GO" id="GO:0005737">
    <property type="term" value="C:cytoplasm"/>
    <property type="evidence" value="ECO:0007669"/>
    <property type="project" value="UniProtKB-SubCell"/>
</dbReference>
<dbReference type="GO" id="GO:0006397">
    <property type="term" value="P:mRNA processing"/>
    <property type="evidence" value="ECO:0007669"/>
    <property type="project" value="UniProtKB-UniRule"/>
</dbReference>
<keyword evidence="7 15" id="KW-0507">mRNA processing</keyword>
<comment type="caution">
    <text evidence="16">The sequence shown here is derived from an EMBL/GenBank/DDBJ whole genome shotgun (WGS) entry which is preliminary data.</text>
</comment>
<organism evidence="16">
    <name type="scientific">Thermomicrobium roseum</name>
    <dbReference type="NCBI Taxonomy" id="500"/>
    <lineage>
        <taxon>Bacteria</taxon>
        <taxon>Pseudomonadati</taxon>
        <taxon>Thermomicrobiota</taxon>
        <taxon>Thermomicrobia</taxon>
        <taxon>Thermomicrobiales</taxon>
        <taxon>Thermomicrobiaceae</taxon>
        <taxon>Thermomicrobium</taxon>
    </lineage>
</organism>
<evidence type="ECO:0000256" key="7">
    <source>
        <dbReference type="ARBA" id="ARBA00022664"/>
    </source>
</evidence>
<evidence type="ECO:0000256" key="8">
    <source>
        <dbReference type="ARBA" id="ARBA00022694"/>
    </source>
</evidence>
<dbReference type="SMART" id="SM00535">
    <property type="entry name" value="RIBOc"/>
    <property type="match status" value="1"/>
</dbReference>